<feature type="region of interest" description="Disordered" evidence="5">
    <location>
        <begin position="337"/>
        <end position="435"/>
    </location>
</feature>
<evidence type="ECO:0000313" key="9">
    <source>
        <dbReference type="Proteomes" id="UP001244011"/>
    </source>
</evidence>
<keyword evidence="4 6" id="KW-0472">Membrane</keyword>
<dbReference type="EMBL" id="MU839019">
    <property type="protein sequence ID" value="KAK1764598.1"/>
    <property type="molecule type" value="Genomic_DNA"/>
</dbReference>
<feature type="region of interest" description="Disordered" evidence="5">
    <location>
        <begin position="227"/>
        <end position="270"/>
    </location>
</feature>
<keyword evidence="9" id="KW-1185">Reference proteome</keyword>
<feature type="compositionally biased region" description="Low complexity" evidence="5">
    <location>
        <begin position="360"/>
        <end position="374"/>
    </location>
</feature>
<dbReference type="RefSeq" id="XP_060280811.1">
    <property type="nucleotide sequence ID" value="XM_060430145.1"/>
</dbReference>
<evidence type="ECO:0000256" key="2">
    <source>
        <dbReference type="ARBA" id="ARBA00022692"/>
    </source>
</evidence>
<keyword evidence="3 6" id="KW-1133">Transmembrane helix</keyword>
<keyword evidence="7" id="KW-0732">Signal</keyword>
<evidence type="ECO:0000256" key="3">
    <source>
        <dbReference type="ARBA" id="ARBA00022989"/>
    </source>
</evidence>
<feature type="compositionally biased region" description="Low complexity" evidence="5">
    <location>
        <begin position="239"/>
        <end position="248"/>
    </location>
</feature>
<feature type="compositionally biased region" description="Gly residues" evidence="5">
    <location>
        <begin position="249"/>
        <end position="258"/>
    </location>
</feature>
<name>A0AAJ0BWA7_9PEZI</name>
<dbReference type="Proteomes" id="UP001244011">
    <property type="component" value="Unassembled WGS sequence"/>
</dbReference>
<feature type="transmembrane region" description="Helical" evidence="6">
    <location>
        <begin position="276"/>
        <end position="300"/>
    </location>
</feature>
<feature type="compositionally biased region" description="Polar residues" evidence="5">
    <location>
        <begin position="389"/>
        <end position="408"/>
    </location>
</feature>
<feature type="compositionally biased region" description="Low complexity" evidence="5">
    <location>
        <begin position="259"/>
        <end position="270"/>
    </location>
</feature>
<protein>
    <recommendedName>
        <fullName evidence="10">Mid2 domain-containing protein</fullName>
    </recommendedName>
</protein>
<sequence>MRIPWGGWLAATTWLAGTVAAAEQNAKIKFIETDFQNPDLGGDAIFTVPPEGFGSRKFRWTSDDTPVGEVALFIDGLQRDTVSLTPGDKHAKETIVPAPPANQGGPLAGRGLMAIELQQRPASALNSIRASADEHFITGSTAYDGKSGSVTILDLNQVATNFAGAVMYFKVTWGSQDGASFSRRFTVVSSDSPDNLKNLRKDATFSAGQDSPAFPEVTGTAAATATPKLPADASPSVQPSSGDEPSGPGSSGGSGSGGPSTTSSSSSKSSRLSTGAIAGIAVGAAVVGILVTGALIWFLIRRRRRGGSSSQGQQQQGAAAPYAGANNRTQELMAEKEAGAGADVSPHSPYSDDGNGNGNIGSAASAPTAAASMSGGVAGQQRQHERSFTPYSDAQQQRGSLAGDSQHSPVAAPGAGRATPTTAAAPTPTPYGHLVEEGMTEDDIRRLEAEERELDQAIEQAGRR</sequence>
<feature type="chain" id="PRO_5042475406" description="Mid2 domain-containing protein" evidence="7">
    <location>
        <begin position="22"/>
        <end position="464"/>
    </location>
</feature>
<comment type="caution">
    <text evidence="8">The sequence shown here is derived from an EMBL/GenBank/DDBJ whole genome shotgun (WGS) entry which is preliminary data.</text>
</comment>
<gene>
    <name evidence="8" type="ORF">QBC33DRAFT_561629</name>
</gene>
<evidence type="ECO:0000313" key="8">
    <source>
        <dbReference type="EMBL" id="KAK1764598.1"/>
    </source>
</evidence>
<dbReference type="AlphaFoldDB" id="A0AAJ0BWA7"/>
<evidence type="ECO:0000256" key="1">
    <source>
        <dbReference type="ARBA" id="ARBA00004167"/>
    </source>
</evidence>
<organism evidence="8 9">
    <name type="scientific">Phialemonium atrogriseum</name>
    <dbReference type="NCBI Taxonomy" id="1093897"/>
    <lineage>
        <taxon>Eukaryota</taxon>
        <taxon>Fungi</taxon>
        <taxon>Dikarya</taxon>
        <taxon>Ascomycota</taxon>
        <taxon>Pezizomycotina</taxon>
        <taxon>Sordariomycetes</taxon>
        <taxon>Sordariomycetidae</taxon>
        <taxon>Cephalothecales</taxon>
        <taxon>Cephalothecaceae</taxon>
        <taxon>Phialemonium</taxon>
    </lineage>
</organism>
<reference evidence="8" key="1">
    <citation type="submission" date="2023-06" db="EMBL/GenBank/DDBJ databases">
        <title>Genome-scale phylogeny and comparative genomics of the fungal order Sordariales.</title>
        <authorList>
            <consortium name="Lawrence Berkeley National Laboratory"/>
            <person name="Hensen N."/>
            <person name="Bonometti L."/>
            <person name="Westerberg I."/>
            <person name="Brannstrom I.O."/>
            <person name="Guillou S."/>
            <person name="Cros-Aarteil S."/>
            <person name="Calhoun S."/>
            <person name="Haridas S."/>
            <person name="Kuo A."/>
            <person name="Mondo S."/>
            <person name="Pangilinan J."/>
            <person name="Riley R."/>
            <person name="Labutti K."/>
            <person name="Andreopoulos B."/>
            <person name="Lipzen A."/>
            <person name="Chen C."/>
            <person name="Yanf M."/>
            <person name="Daum C."/>
            <person name="Ng V."/>
            <person name="Clum A."/>
            <person name="Steindorff A."/>
            <person name="Ohm R."/>
            <person name="Martin F."/>
            <person name="Silar P."/>
            <person name="Natvig D."/>
            <person name="Lalanne C."/>
            <person name="Gautier V."/>
            <person name="Ament-Velasquez S.L."/>
            <person name="Kruys A."/>
            <person name="Hutchinson M.I."/>
            <person name="Powell A.J."/>
            <person name="Barry K."/>
            <person name="Miller A.N."/>
            <person name="Grigoriev I.V."/>
            <person name="Debuchy R."/>
            <person name="Gladieux P."/>
            <person name="Thoren M.H."/>
            <person name="Johannesson H."/>
        </authorList>
    </citation>
    <scope>NUCLEOTIDE SEQUENCE</scope>
    <source>
        <strain evidence="8">8032-3</strain>
    </source>
</reference>
<evidence type="ECO:0000256" key="4">
    <source>
        <dbReference type="ARBA" id="ARBA00023136"/>
    </source>
</evidence>
<proteinExistence type="predicted"/>
<accession>A0AAJ0BWA7</accession>
<comment type="subcellular location">
    <subcellularLocation>
        <location evidence="1">Membrane</location>
        <topology evidence="1">Single-pass membrane protein</topology>
    </subcellularLocation>
</comment>
<dbReference type="PANTHER" id="PTHR15549">
    <property type="entry name" value="PAIRED IMMUNOGLOBULIN-LIKE TYPE 2 RECEPTOR"/>
    <property type="match status" value="1"/>
</dbReference>
<dbReference type="InterPro" id="IPR051694">
    <property type="entry name" value="Immunoregulatory_rcpt-like"/>
</dbReference>
<evidence type="ECO:0000256" key="7">
    <source>
        <dbReference type="SAM" id="SignalP"/>
    </source>
</evidence>
<keyword evidence="2 6" id="KW-0812">Transmembrane</keyword>
<evidence type="ECO:0000256" key="6">
    <source>
        <dbReference type="SAM" id="Phobius"/>
    </source>
</evidence>
<feature type="compositionally biased region" description="Low complexity" evidence="5">
    <location>
        <begin position="411"/>
        <end position="426"/>
    </location>
</feature>
<dbReference type="GO" id="GO:0016020">
    <property type="term" value="C:membrane"/>
    <property type="evidence" value="ECO:0007669"/>
    <property type="project" value="UniProtKB-SubCell"/>
</dbReference>
<dbReference type="GO" id="GO:0071944">
    <property type="term" value="C:cell periphery"/>
    <property type="evidence" value="ECO:0007669"/>
    <property type="project" value="UniProtKB-ARBA"/>
</dbReference>
<dbReference type="GeneID" id="85313332"/>
<feature type="signal peptide" evidence="7">
    <location>
        <begin position="1"/>
        <end position="21"/>
    </location>
</feature>
<evidence type="ECO:0000256" key="5">
    <source>
        <dbReference type="SAM" id="MobiDB-lite"/>
    </source>
</evidence>
<evidence type="ECO:0008006" key="10">
    <source>
        <dbReference type="Google" id="ProtNLM"/>
    </source>
</evidence>